<dbReference type="InParanoid" id="A0A074YRI6"/>
<evidence type="ECO:0000259" key="4">
    <source>
        <dbReference type="Pfam" id="PF06441"/>
    </source>
</evidence>
<dbReference type="Gene3D" id="3.40.50.1820">
    <property type="entry name" value="alpha/beta hydrolase"/>
    <property type="match status" value="1"/>
</dbReference>
<dbReference type="PANTHER" id="PTHR21661">
    <property type="entry name" value="EPOXIDE HYDROLASE 1-RELATED"/>
    <property type="match status" value="1"/>
</dbReference>
<evidence type="ECO:0000256" key="1">
    <source>
        <dbReference type="ARBA" id="ARBA00010088"/>
    </source>
</evidence>
<reference evidence="5 6" key="1">
    <citation type="journal article" date="2014" name="BMC Genomics">
        <title>Genome sequencing of four Aureobasidium pullulans varieties: biotechnological potential, stress tolerance, and description of new species.</title>
        <authorList>
            <person name="Gostin Ar C."/>
            <person name="Ohm R.A."/>
            <person name="Kogej T."/>
            <person name="Sonjak S."/>
            <person name="Turk M."/>
            <person name="Zajc J."/>
            <person name="Zalar P."/>
            <person name="Grube M."/>
            <person name="Sun H."/>
            <person name="Han J."/>
            <person name="Sharma A."/>
            <person name="Chiniquy J."/>
            <person name="Ngan C.Y."/>
            <person name="Lipzen A."/>
            <person name="Barry K."/>
            <person name="Grigoriev I.V."/>
            <person name="Gunde-Cimerman N."/>
        </authorList>
    </citation>
    <scope>NUCLEOTIDE SEQUENCE [LARGE SCALE GENOMIC DNA]</scope>
    <source>
        <strain evidence="5 6">EXF-2481</strain>
    </source>
</reference>
<dbReference type="Pfam" id="PF06441">
    <property type="entry name" value="EHN"/>
    <property type="match status" value="1"/>
</dbReference>
<keyword evidence="2" id="KW-0058">Aromatic hydrocarbons catabolism</keyword>
<dbReference type="Proteomes" id="UP000030641">
    <property type="component" value="Unassembled WGS sequence"/>
</dbReference>
<dbReference type="GeneID" id="25365092"/>
<dbReference type="GO" id="GO:0004301">
    <property type="term" value="F:epoxide hydrolase activity"/>
    <property type="evidence" value="ECO:0007669"/>
    <property type="project" value="TreeGrafter"/>
</dbReference>
<dbReference type="InterPro" id="IPR010497">
    <property type="entry name" value="Epoxide_hydro_N"/>
</dbReference>
<dbReference type="InterPro" id="IPR029058">
    <property type="entry name" value="AB_hydrolase_fold"/>
</dbReference>
<dbReference type="InterPro" id="IPR016292">
    <property type="entry name" value="Epoxide_hydrolase"/>
</dbReference>
<name>A0A074YRI6_AURSE</name>
<dbReference type="PIRSF" id="PIRSF001112">
    <property type="entry name" value="Epoxide_hydrolase"/>
    <property type="match status" value="1"/>
</dbReference>
<dbReference type="HOGENOM" id="CLU_019414_0_2_1"/>
<evidence type="ECO:0000256" key="3">
    <source>
        <dbReference type="ARBA" id="ARBA00022801"/>
    </source>
</evidence>
<dbReference type="RefSeq" id="XP_013348793.1">
    <property type="nucleotide sequence ID" value="XM_013493339.1"/>
</dbReference>
<dbReference type="EMBL" id="KL584749">
    <property type="protein sequence ID" value="KER00296.1"/>
    <property type="molecule type" value="Genomic_DNA"/>
</dbReference>
<dbReference type="STRING" id="1043005.A0A074YRI6"/>
<accession>A0A074YRI6</accession>
<keyword evidence="6" id="KW-1185">Reference proteome</keyword>
<protein>
    <recommendedName>
        <fullName evidence="4">Epoxide hydrolase N-terminal domain-containing protein</fullName>
    </recommendedName>
</protein>
<gene>
    <name evidence="5" type="ORF">AUEXF2481DRAFT_34492</name>
</gene>
<evidence type="ECO:0000313" key="5">
    <source>
        <dbReference type="EMBL" id="KER00296.1"/>
    </source>
</evidence>
<feature type="domain" description="Epoxide hydrolase N-terminal" evidence="4">
    <location>
        <begin position="4"/>
        <end position="113"/>
    </location>
</feature>
<dbReference type="GO" id="GO:0097176">
    <property type="term" value="P:epoxide metabolic process"/>
    <property type="evidence" value="ECO:0007669"/>
    <property type="project" value="TreeGrafter"/>
</dbReference>
<evidence type="ECO:0000313" key="6">
    <source>
        <dbReference type="Proteomes" id="UP000030641"/>
    </source>
</evidence>
<keyword evidence="3" id="KW-0378">Hydrolase</keyword>
<evidence type="ECO:0000256" key="2">
    <source>
        <dbReference type="ARBA" id="ARBA00022797"/>
    </source>
</evidence>
<dbReference type="AlphaFoldDB" id="A0A074YRI6"/>
<dbReference type="OMA" id="TMYEPIL"/>
<comment type="similarity">
    <text evidence="1">Belongs to the peptidase S33 family.</text>
</comment>
<sequence length="362" mass="40714">MSSSPYRIAVPESRLEDLQKRLDLATFPDELEDAEWAYGSPLADVKRLISYWKTNFDWRKQEAKLNELPNFKANVTVDGFGDTALHFLHQPSSAPDAVPLLFVHGWPGSYIEVTKMLSSLSGDANGVSFSIVAPSLPNYAWSAGIKKKGFGLGQYAEACHRLMKLLGYERYVTQGGDWGMFVTRSIGLLYPESCLASHINMVRAYPPEWSSNPLLAIQHAVTPYTEDEHQGRSRSDWFANEGSGYRAIQSTKPQTVGYALADSPVALLAWIYEKLHDWTDNYPWTDDEILTWISIYWFSEAGPAASLRIYYEATHTSTEANRERVQHWIGGVKLGLCYAPKVCEYIRGSFNSFPRSSPISTS</sequence>
<dbReference type="SUPFAM" id="SSF53474">
    <property type="entry name" value="alpha/beta-Hydrolases"/>
    <property type="match status" value="1"/>
</dbReference>
<proteinExistence type="inferred from homology"/>
<organism evidence="5 6">
    <name type="scientific">Aureobasidium subglaciale (strain EXF-2481)</name>
    <name type="common">Aureobasidium pullulans var. subglaciale</name>
    <dbReference type="NCBI Taxonomy" id="1043005"/>
    <lineage>
        <taxon>Eukaryota</taxon>
        <taxon>Fungi</taxon>
        <taxon>Dikarya</taxon>
        <taxon>Ascomycota</taxon>
        <taxon>Pezizomycotina</taxon>
        <taxon>Dothideomycetes</taxon>
        <taxon>Dothideomycetidae</taxon>
        <taxon>Dothideales</taxon>
        <taxon>Saccotheciaceae</taxon>
        <taxon>Aureobasidium</taxon>
    </lineage>
</organism>
<dbReference type="PANTHER" id="PTHR21661:SF35">
    <property type="entry name" value="EPOXIDE HYDROLASE"/>
    <property type="match status" value="1"/>
</dbReference>
<dbReference type="OrthoDB" id="7130006at2759"/>